<dbReference type="EMBL" id="ATNM01000153">
    <property type="protein sequence ID" value="EPR66266.1"/>
    <property type="molecule type" value="Genomic_DNA"/>
</dbReference>
<dbReference type="STRING" id="641524.ADICYQ_4753"/>
<dbReference type="Proteomes" id="UP000014974">
    <property type="component" value="Unassembled WGS sequence"/>
</dbReference>
<accession>S7V8R9</accession>
<organism evidence="1 2">
    <name type="scientific">Cyclobacterium qasimii M12-11B</name>
    <dbReference type="NCBI Taxonomy" id="641524"/>
    <lineage>
        <taxon>Bacteria</taxon>
        <taxon>Pseudomonadati</taxon>
        <taxon>Bacteroidota</taxon>
        <taxon>Cytophagia</taxon>
        <taxon>Cytophagales</taxon>
        <taxon>Cyclobacteriaceae</taxon>
        <taxon>Cyclobacterium</taxon>
    </lineage>
</organism>
<proteinExistence type="predicted"/>
<dbReference type="AlphaFoldDB" id="S7V8R9"/>
<protein>
    <submittedName>
        <fullName evidence="1">Uncharacterized protein</fullName>
    </submittedName>
</protein>
<dbReference type="OrthoDB" id="1397928at2"/>
<gene>
    <name evidence="1" type="ORF">ADICYQ_4753</name>
</gene>
<comment type="caution">
    <text evidence="1">The sequence shown here is derived from an EMBL/GenBank/DDBJ whole genome shotgun (WGS) entry which is preliminary data.</text>
</comment>
<reference evidence="1 2" key="1">
    <citation type="journal article" date="2013" name="Genome Announc.">
        <title>Draft Genome Sequence of Cyclobacterium qasimii Strain M12-11BT, Isolated from Arctic Marine Sediment.</title>
        <authorList>
            <person name="Shivaji S."/>
            <person name="Ara S."/>
            <person name="Singh A."/>
            <person name="Kumar Pinnaka A."/>
        </authorList>
    </citation>
    <scope>NUCLEOTIDE SEQUENCE [LARGE SCALE GENOMIC DNA]</scope>
    <source>
        <strain evidence="1 2">M12-11B</strain>
    </source>
</reference>
<evidence type="ECO:0000313" key="2">
    <source>
        <dbReference type="Proteomes" id="UP000014974"/>
    </source>
</evidence>
<dbReference type="eggNOG" id="COG5434">
    <property type="taxonomic scope" value="Bacteria"/>
</dbReference>
<evidence type="ECO:0000313" key="1">
    <source>
        <dbReference type="EMBL" id="EPR66266.1"/>
    </source>
</evidence>
<dbReference type="RefSeq" id="WP_020893293.1">
    <property type="nucleotide sequence ID" value="NZ_ATNM01000153.1"/>
</dbReference>
<name>S7V8R9_9BACT</name>
<sequence length="238" mass="27008">MLAGAWIDWEKGMKVQQSDAVVSDGRIYRVKMPADATLFESTTRPDFKSGTKVLDGITWVMTQEIISYNAGVRNVVFRNIQLEKPRIPFSIQFDMGRYNRSYYPGAKIPVQENIVFDNVKVLYDKDIPLVQVTTPVNMISIINSRLKNRVFKFYGNEVFPDYLKPNTISEFGKTHINIHGCVFDHQGEMILLENSAKGKEIEIKTSSNMEIGENFSAKIIDEVGKVSVQSDLTGLENK</sequence>